<proteinExistence type="predicted"/>
<evidence type="ECO:0000256" key="1">
    <source>
        <dbReference type="SAM" id="MobiDB-lite"/>
    </source>
</evidence>
<comment type="caution">
    <text evidence="2">The sequence shown here is derived from an EMBL/GenBank/DDBJ whole genome shotgun (WGS) entry which is preliminary data.</text>
</comment>
<name>A0A8H7ZMZ2_9FUNG</name>
<evidence type="ECO:0000313" key="3">
    <source>
        <dbReference type="Proteomes" id="UP000673691"/>
    </source>
</evidence>
<reference evidence="2 3" key="1">
    <citation type="journal article" name="Sci. Rep.">
        <title>Genome-scale phylogenetic analyses confirm Olpidium as the closest living zoosporic fungus to the non-flagellated, terrestrial fungi.</title>
        <authorList>
            <person name="Chang Y."/>
            <person name="Rochon D."/>
            <person name="Sekimoto S."/>
            <person name="Wang Y."/>
            <person name="Chovatia M."/>
            <person name="Sandor L."/>
            <person name="Salamov A."/>
            <person name="Grigoriev I.V."/>
            <person name="Stajich J.E."/>
            <person name="Spatafora J.W."/>
        </authorList>
    </citation>
    <scope>NUCLEOTIDE SEQUENCE [LARGE SCALE GENOMIC DNA]</scope>
    <source>
        <strain evidence="2">S191</strain>
    </source>
</reference>
<gene>
    <name evidence="2" type="ORF">BJ554DRAFT_3907</name>
</gene>
<dbReference type="EMBL" id="JAEFCI010011853">
    <property type="protein sequence ID" value="KAG5456371.1"/>
    <property type="molecule type" value="Genomic_DNA"/>
</dbReference>
<dbReference type="AlphaFoldDB" id="A0A8H7ZMZ2"/>
<feature type="region of interest" description="Disordered" evidence="1">
    <location>
        <begin position="1"/>
        <end position="67"/>
    </location>
</feature>
<keyword evidence="3" id="KW-1185">Reference proteome</keyword>
<dbReference type="Proteomes" id="UP000673691">
    <property type="component" value="Unassembled WGS sequence"/>
</dbReference>
<feature type="compositionally biased region" description="Pro residues" evidence="1">
    <location>
        <begin position="10"/>
        <end position="26"/>
    </location>
</feature>
<organism evidence="2 3">
    <name type="scientific">Olpidium bornovanus</name>
    <dbReference type="NCBI Taxonomy" id="278681"/>
    <lineage>
        <taxon>Eukaryota</taxon>
        <taxon>Fungi</taxon>
        <taxon>Fungi incertae sedis</taxon>
        <taxon>Olpidiomycota</taxon>
        <taxon>Olpidiomycotina</taxon>
        <taxon>Olpidiomycetes</taxon>
        <taxon>Olpidiales</taxon>
        <taxon>Olpidiaceae</taxon>
        <taxon>Olpidium</taxon>
    </lineage>
</organism>
<accession>A0A8H7ZMZ2</accession>
<sequence length="118" mass="12722">MERETLTIHPAPPWSGEAPPPTPSPSPESRFLEFPGRAARGRSRGRQGGSTGRLRAPSRTPAHVHNGSYTAAFVSGAKKFDWSAKQERRRGAGGDVPSPRFLSRCRERARVCVCVGGG</sequence>
<protein>
    <submittedName>
        <fullName evidence="2">Uncharacterized protein</fullName>
    </submittedName>
</protein>
<evidence type="ECO:0000313" key="2">
    <source>
        <dbReference type="EMBL" id="KAG5456371.1"/>
    </source>
</evidence>